<dbReference type="GO" id="GO:0016020">
    <property type="term" value="C:membrane"/>
    <property type="evidence" value="ECO:0007669"/>
    <property type="project" value="InterPro"/>
</dbReference>
<keyword evidence="1" id="KW-1133">Transmembrane helix</keyword>
<dbReference type="Pfam" id="PF00892">
    <property type="entry name" value="EamA"/>
    <property type="match status" value="2"/>
</dbReference>
<sequence length="305" mass="32480">MHMLTSRLWLVFAVVTTIAWGLWGAFINKPADNGFPETLGYVAWSFTMIPPAIVALILARWKLDCDPRSIVLGVSIGLLGAGGQLLLFQTVPSMAPGYLVFPFIALSPLVTILLAALISREKVRLPGWIGIALATVAGVLLNLGEADSQHSTQATWILFALGVLLAWGIQGYVISFANNSMRAESIFFYMALTGLALAPVAWWMTDAPRQANWHFDGFGLSCVIQLLNSLGALLLVYAYRYGKAIVVSPLINAGAPVITALLTMLLLGTSPSSAGAIGILLAILAAGLMAIEEDPPQPSTEMNGT</sequence>
<feature type="transmembrane region" description="Helical" evidence="1">
    <location>
        <begin position="39"/>
        <end position="58"/>
    </location>
</feature>
<feature type="transmembrane region" description="Helical" evidence="1">
    <location>
        <begin position="97"/>
        <end position="118"/>
    </location>
</feature>
<reference evidence="3 4" key="1">
    <citation type="submission" date="2019-02" db="EMBL/GenBank/DDBJ databases">
        <title>Deep-cultivation of Planctomycetes and their phenomic and genomic characterization uncovers novel biology.</title>
        <authorList>
            <person name="Wiegand S."/>
            <person name="Jogler M."/>
            <person name="Boedeker C."/>
            <person name="Pinto D."/>
            <person name="Vollmers J."/>
            <person name="Rivas-Marin E."/>
            <person name="Kohn T."/>
            <person name="Peeters S.H."/>
            <person name="Heuer A."/>
            <person name="Rast P."/>
            <person name="Oberbeckmann S."/>
            <person name="Bunk B."/>
            <person name="Jeske O."/>
            <person name="Meyerdierks A."/>
            <person name="Storesund J.E."/>
            <person name="Kallscheuer N."/>
            <person name="Luecker S."/>
            <person name="Lage O.M."/>
            <person name="Pohl T."/>
            <person name="Merkel B.J."/>
            <person name="Hornburger P."/>
            <person name="Mueller R.-W."/>
            <person name="Bruemmer F."/>
            <person name="Labrenz M."/>
            <person name="Spormann A.M."/>
            <person name="Op den Camp H."/>
            <person name="Overmann J."/>
            <person name="Amann R."/>
            <person name="Jetten M.S.M."/>
            <person name="Mascher T."/>
            <person name="Medema M.H."/>
            <person name="Devos D.P."/>
            <person name="Kaster A.-K."/>
            <person name="Ovreas L."/>
            <person name="Rohde M."/>
            <person name="Galperin M.Y."/>
            <person name="Jogler C."/>
        </authorList>
    </citation>
    <scope>NUCLEOTIDE SEQUENCE [LARGE SCALE GENOMIC DNA]</scope>
    <source>
        <strain evidence="3 4">Pan181</strain>
    </source>
</reference>
<keyword evidence="4" id="KW-1185">Reference proteome</keyword>
<feature type="domain" description="EamA" evidence="2">
    <location>
        <begin position="155"/>
        <end position="289"/>
    </location>
</feature>
<proteinExistence type="predicted"/>
<evidence type="ECO:0000313" key="4">
    <source>
        <dbReference type="Proteomes" id="UP000315750"/>
    </source>
</evidence>
<dbReference type="EMBL" id="CP036278">
    <property type="protein sequence ID" value="QDU56659.1"/>
    <property type="molecule type" value="Genomic_DNA"/>
</dbReference>
<organism evidence="3 4">
    <name type="scientific">Aeoliella mucimassa</name>
    <dbReference type="NCBI Taxonomy" id="2527972"/>
    <lineage>
        <taxon>Bacteria</taxon>
        <taxon>Pseudomonadati</taxon>
        <taxon>Planctomycetota</taxon>
        <taxon>Planctomycetia</taxon>
        <taxon>Pirellulales</taxon>
        <taxon>Lacipirellulaceae</taxon>
        <taxon>Aeoliella</taxon>
    </lineage>
</organism>
<evidence type="ECO:0000256" key="1">
    <source>
        <dbReference type="SAM" id="Phobius"/>
    </source>
</evidence>
<accession>A0A518APK9</accession>
<protein>
    <submittedName>
        <fullName evidence="3">EamA-like transporter family protein</fullName>
    </submittedName>
</protein>
<evidence type="ECO:0000259" key="2">
    <source>
        <dbReference type="Pfam" id="PF00892"/>
    </source>
</evidence>
<feature type="transmembrane region" description="Helical" evidence="1">
    <location>
        <begin position="7"/>
        <end position="27"/>
    </location>
</feature>
<dbReference type="SUPFAM" id="SSF103481">
    <property type="entry name" value="Multidrug resistance efflux transporter EmrE"/>
    <property type="match status" value="2"/>
</dbReference>
<gene>
    <name evidence="3" type="ORF">Pan181_28690</name>
</gene>
<dbReference type="AlphaFoldDB" id="A0A518APK9"/>
<evidence type="ECO:0000313" key="3">
    <source>
        <dbReference type="EMBL" id="QDU56659.1"/>
    </source>
</evidence>
<dbReference type="InterPro" id="IPR037185">
    <property type="entry name" value="EmrE-like"/>
</dbReference>
<dbReference type="OrthoDB" id="7541381at2"/>
<feature type="transmembrane region" description="Helical" evidence="1">
    <location>
        <begin position="246"/>
        <end position="267"/>
    </location>
</feature>
<dbReference type="InterPro" id="IPR000620">
    <property type="entry name" value="EamA_dom"/>
</dbReference>
<dbReference type="Proteomes" id="UP000315750">
    <property type="component" value="Chromosome"/>
</dbReference>
<feature type="domain" description="EamA" evidence="2">
    <location>
        <begin position="8"/>
        <end position="141"/>
    </location>
</feature>
<feature type="transmembrane region" description="Helical" evidence="1">
    <location>
        <begin position="125"/>
        <end position="144"/>
    </location>
</feature>
<dbReference type="PANTHER" id="PTHR22911:SF137">
    <property type="entry name" value="SOLUTE CARRIER FAMILY 35 MEMBER G2-RELATED"/>
    <property type="match status" value="1"/>
</dbReference>
<feature type="transmembrane region" description="Helical" evidence="1">
    <location>
        <begin position="217"/>
        <end position="239"/>
    </location>
</feature>
<keyword evidence="1" id="KW-0812">Transmembrane</keyword>
<dbReference type="PANTHER" id="PTHR22911">
    <property type="entry name" value="ACYL-MALONYL CONDENSING ENZYME-RELATED"/>
    <property type="match status" value="1"/>
</dbReference>
<name>A0A518APK9_9BACT</name>
<keyword evidence="1" id="KW-0472">Membrane</keyword>
<dbReference type="KEGG" id="amuc:Pan181_28690"/>
<feature type="transmembrane region" description="Helical" evidence="1">
    <location>
        <begin position="156"/>
        <end position="174"/>
    </location>
</feature>
<feature type="transmembrane region" description="Helical" evidence="1">
    <location>
        <begin position="70"/>
        <end position="91"/>
    </location>
</feature>
<feature type="transmembrane region" description="Helical" evidence="1">
    <location>
        <begin position="186"/>
        <end position="205"/>
    </location>
</feature>
<feature type="transmembrane region" description="Helical" evidence="1">
    <location>
        <begin position="273"/>
        <end position="291"/>
    </location>
</feature>